<dbReference type="Proteomes" id="UP001057402">
    <property type="component" value="Chromosome 10"/>
</dbReference>
<accession>A0ACB9MCG4</accession>
<proteinExistence type="predicted"/>
<evidence type="ECO:0000313" key="1">
    <source>
        <dbReference type="EMBL" id="KAI4321907.1"/>
    </source>
</evidence>
<organism evidence="1 2">
    <name type="scientific">Melastoma candidum</name>
    <dbReference type="NCBI Taxonomy" id="119954"/>
    <lineage>
        <taxon>Eukaryota</taxon>
        <taxon>Viridiplantae</taxon>
        <taxon>Streptophyta</taxon>
        <taxon>Embryophyta</taxon>
        <taxon>Tracheophyta</taxon>
        <taxon>Spermatophyta</taxon>
        <taxon>Magnoliopsida</taxon>
        <taxon>eudicotyledons</taxon>
        <taxon>Gunneridae</taxon>
        <taxon>Pentapetalae</taxon>
        <taxon>rosids</taxon>
        <taxon>malvids</taxon>
        <taxon>Myrtales</taxon>
        <taxon>Melastomataceae</taxon>
        <taxon>Melastomatoideae</taxon>
        <taxon>Melastomateae</taxon>
        <taxon>Melastoma</taxon>
    </lineage>
</organism>
<dbReference type="EMBL" id="CM042889">
    <property type="protein sequence ID" value="KAI4321907.1"/>
    <property type="molecule type" value="Genomic_DNA"/>
</dbReference>
<sequence>MGEAADGMSLKMEIRENVVESLWMHCRAELIRLKEIVEDLNLCQSTGPHDHPIAYYSECESLSLENIWQFLDLFHPQMKICIFDSLSKSSISFPVWGDDDTKNWFPGSLAAGSVSKRRYLAGNSHTPPEPSTEPSSEDPEEEQIPDDPAPSPAEIPFPPDFFDSNPPAPPPAHSAKPAKSHDSGSSTSNKQSGQDNVMVAVVTTAVVTFLVAAILFLCCIRMCVNEHAGRNDERPLLSLSLSDYSGSKSYYGSPINEIKSGHEMFHNGSMDKEKMSSIGSRYQTDPDVSNSLPSKTSFEVDGGDTKLSAQAVEVNPSWQMPPLPLRPPPGRVGSNLGMLKPPPGRADPLPLEPPAPTKPSPGAGPSPPPAPPPSLKPASGAGPKAPAPPPPPGPRGQPPPPPGPPGKKPGAPPPPPPKSGKGPPRPPMAPGGPKAPRPPAAAQKAGDGPEDDSDCPKTKLKPFFWDKVLANPENSMVWHEIKSGSFQFNEEMIESLFGYVAADKNKNEKKKESSSQDPANQFIQIIDPKKAQNLSILLRALNVTIEEVRDALHEGTEMPVEFLQNLLKMAPTTDEELKLRLYSGELSRLGPADRFLKTLVDIPFAFKRVETLLFMTTLQEEVTFAKESFATLEVACKELRNSRLFLKLLEAVLKTGNRMNDGTFRGGAQAFKLDTLLKLSDVKGIDGKTTLLHFVVQEIIRSEGMRAARVVRESQSFSSMKSEDFQIDMPSESEEYFRNLGLQVVSALGSDLENVKKAAAIDADSLTGSVAKLGYSLEKTRHFLNSEMTNLEEESEFHLIVRSFVQKAEGDVLWLLEEERRIMALVKSTGDYFHGNAGKDEGLRLFVIVRDFLIILEKVCKEVRDAQKRPPKTLKKDGPASQPSTLESHQPNSPDIRRQSLFPAIAERRVGASGSSSSSSSDDEA</sequence>
<protein>
    <submittedName>
        <fullName evidence="1">Uncharacterized protein</fullName>
    </submittedName>
</protein>
<comment type="caution">
    <text evidence="1">The sequence shown here is derived from an EMBL/GenBank/DDBJ whole genome shotgun (WGS) entry which is preliminary data.</text>
</comment>
<reference evidence="2" key="1">
    <citation type="journal article" date="2023" name="Front. Plant Sci.">
        <title>Chromosomal-level genome assembly of Melastoma candidum provides insights into trichome evolution.</title>
        <authorList>
            <person name="Zhong Y."/>
            <person name="Wu W."/>
            <person name="Sun C."/>
            <person name="Zou P."/>
            <person name="Liu Y."/>
            <person name="Dai S."/>
            <person name="Zhou R."/>
        </authorList>
    </citation>
    <scope>NUCLEOTIDE SEQUENCE [LARGE SCALE GENOMIC DNA]</scope>
</reference>
<evidence type="ECO:0000313" key="2">
    <source>
        <dbReference type="Proteomes" id="UP001057402"/>
    </source>
</evidence>
<name>A0ACB9MCG4_9MYRT</name>
<gene>
    <name evidence="1" type="ORF">MLD38_035234</name>
</gene>
<keyword evidence="2" id="KW-1185">Reference proteome</keyword>